<dbReference type="InterPro" id="IPR039261">
    <property type="entry name" value="FNR_nucleotide-bd"/>
</dbReference>
<dbReference type="GeneTree" id="ENSGT00390000004280"/>
<organism evidence="4 5">
    <name type="scientific">Cyclopterus lumpus</name>
    <name type="common">Lumpsucker</name>
    <dbReference type="NCBI Taxonomy" id="8103"/>
    <lineage>
        <taxon>Eukaryota</taxon>
        <taxon>Metazoa</taxon>
        <taxon>Chordata</taxon>
        <taxon>Craniata</taxon>
        <taxon>Vertebrata</taxon>
        <taxon>Euteleostomi</taxon>
        <taxon>Actinopterygii</taxon>
        <taxon>Neopterygii</taxon>
        <taxon>Teleostei</taxon>
        <taxon>Neoteleostei</taxon>
        <taxon>Acanthomorphata</taxon>
        <taxon>Eupercaria</taxon>
        <taxon>Perciformes</taxon>
        <taxon>Cottioidei</taxon>
        <taxon>Cottales</taxon>
        <taxon>Cyclopteridae</taxon>
        <taxon>Cyclopterus</taxon>
    </lineage>
</organism>
<dbReference type="Proteomes" id="UP000694565">
    <property type="component" value="Unplaced"/>
</dbReference>
<dbReference type="AlphaFoldDB" id="A0A8C3AST6"/>
<dbReference type="InterPro" id="IPR052128">
    <property type="entry name" value="Oxidoreductase_NAD-binding"/>
</dbReference>
<reference evidence="4" key="2">
    <citation type="submission" date="2025-09" db="UniProtKB">
        <authorList>
            <consortium name="Ensembl"/>
        </authorList>
    </citation>
    <scope>IDENTIFICATION</scope>
</reference>
<accession>A0A8C3AST6</accession>
<keyword evidence="2" id="KW-0520">NAD</keyword>
<dbReference type="InterPro" id="IPR001433">
    <property type="entry name" value="OxRdtase_FAD/NAD-bd"/>
</dbReference>
<dbReference type="GO" id="GO:0016491">
    <property type="term" value="F:oxidoreductase activity"/>
    <property type="evidence" value="ECO:0007669"/>
    <property type="project" value="UniProtKB-KW"/>
</dbReference>
<evidence type="ECO:0000259" key="3">
    <source>
        <dbReference type="Pfam" id="PF00175"/>
    </source>
</evidence>
<dbReference type="SUPFAM" id="SSF52343">
    <property type="entry name" value="Ferredoxin reductase-like, C-terminal NADP-linked domain"/>
    <property type="match status" value="1"/>
</dbReference>
<dbReference type="PANTHER" id="PTHR46505">
    <property type="entry name" value="OXIDOREDUCTASE NAD-BINDING DOMAIN-CONTAINING PROTEIN 1"/>
    <property type="match status" value="1"/>
</dbReference>
<keyword evidence="1" id="KW-0560">Oxidoreductase</keyword>
<feature type="domain" description="Oxidoreductase FAD/NAD(P)-binding" evidence="3">
    <location>
        <begin position="81"/>
        <end position="201"/>
    </location>
</feature>
<reference evidence="4" key="1">
    <citation type="submission" date="2025-08" db="UniProtKB">
        <authorList>
            <consortium name="Ensembl"/>
        </authorList>
    </citation>
    <scope>IDENTIFICATION</scope>
</reference>
<evidence type="ECO:0000313" key="4">
    <source>
        <dbReference type="Ensembl" id="ENSCLMP00005046456.1"/>
    </source>
</evidence>
<keyword evidence="5" id="KW-1185">Reference proteome</keyword>
<evidence type="ECO:0000256" key="2">
    <source>
        <dbReference type="ARBA" id="ARBA00023027"/>
    </source>
</evidence>
<proteinExistence type="predicted"/>
<dbReference type="GO" id="GO:0005739">
    <property type="term" value="C:mitochondrion"/>
    <property type="evidence" value="ECO:0007669"/>
    <property type="project" value="TreeGrafter"/>
</dbReference>
<dbReference type="CDD" id="cd00322">
    <property type="entry name" value="FNR_like"/>
    <property type="match status" value="1"/>
</dbReference>
<dbReference type="Gene3D" id="3.40.50.80">
    <property type="entry name" value="Nucleotide-binding domain of ferredoxin-NADP reductase (FNR) module"/>
    <property type="match status" value="1"/>
</dbReference>
<dbReference type="PANTHER" id="PTHR46505:SF1">
    <property type="entry name" value="OXIDOREDUCTASE NAD-BINDING DOMAIN-CONTAINING PROTEIN 1"/>
    <property type="match status" value="1"/>
</dbReference>
<name>A0A8C3AST6_CYCLU</name>
<evidence type="ECO:0000313" key="5">
    <source>
        <dbReference type="Proteomes" id="UP000694565"/>
    </source>
</evidence>
<dbReference type="Pfam" id="PF00175">
    <property type="entry name" value="NAD_binding_1"/>
    <property type="match status" value="1"/>
</dbReference>
<sequence length="220" mass="24408">MATIDFFVEQVQVEMCTKFQVNQSLLAKSVGFLPQGGAIETFRNVSKLPNKVRCYLSSQCTVGGDFDFNPAPSDPSVDLLLVAGGVGINPSYSTLLHTASLLHLNQASGGRDYKIGSAHLCYSAKNTQELLFKSSIIKACGEFPDKLSCDLHVTQQSTDVDLHLQPFINHKITEEELQAHVDPQRTLCFLCGPRPMIEALSKTLMDFGLPKDRILFEKWW</sequence>
<protein>
    <recommendedName>
        <fullName evidence="3">Oxidoreductase FAD/NAD(P)-binding domain-containing protein</fullName>
    </recommendedName>
</protein>
<evidence type="ECO:0000256" key="1">
    <source>
        <dbReference type="ARBA" id="ARBA00023002"/>
    </source>
</evidence>
<dbReference type="Ensembl" id="ENSCLMT00005048066.1">
    <property type="protein sequence ID" value="ENSCLMP00005046456.1"/>
    <property type="gene ID" value="ENSCLMG00005021395.1"/>
</dbReference>